<protein>
    <submittedName>
        <fullName evidence="2">Uncharacterized protein</fullName>
    </submittedName>
</protein>
<proteinExistence type="predicted"/>
<feature type="transmembrane region" description="Helical" evidence="1">
    <location>
        <begin position="57"/>
        <end position="81"/>
    </location>
</feature>
<keyword evidence="1" id="KW-0812">Transmembrane</keyword>
<organism evidence="2">
    <name type="scientific">Waddlia chondrophila 2032/99</name>
    <dbReference type="NCBI Taxonomy" id="765953"/>
    <lineage>
        <taxon>Bacteria</taxon>
        <taxon>Pseudomonadati</taxon>
        <taxon>Chlamydiota</taxon>
        <taxon>Chlamydiia</taxon>
        <taxon>Parachlamydiales</taxon>
        <taxon>Waddliaceae</taxon>
        <taxon>Waddlia</taxon>
    </lineage>
</organism>
<accession>F8LDU9</accession>
<gene>
    <name evidence="2" type="ORF">WCH_BX11840</name>
</gene>
<dbReference type="EMBL" id="FR872655">
    <property type="protein sequence ID" value="CCB91663.1"/>
    <property type="molecule type" value="Genomic_DNA"/>
</dbReference>
<sequence>MTNRLDFQFTGTLADSSDLREQFGEAFLGFARAAFGSHEISPSKIFGLKYQDTKIKACVATIFAFFLTLPISGLLTIAGAICLATSSTHAQKYQELIDNATSS</sequence>
<reference evidence="2" key="1">
    <citation type="submission" date="2011-05" db="EMBL/GenBank/DDBJ databases">
        <title>Unity in variety -- the pan-genome of the Chlamydiae.</title>
        <authorList>
            <person name="Collingro A."/>
            <person name="Tischler P."/>
            <person name="Weinmaier T."/>
            <person name="Penz T."/>
            <person name="Heinz E."/>
            <person name="Brunham R.C."/>
            <person name="Read T.D."/>
            <person name="Bavoil P.M."/>
            <person name="Sachse K."/>
            <person name="Kahane S."/>
            <person name="Friedman M.G."/>
            <person name="Rattei T."/>
            <person name="Myers G.S.A."/>
            <person name="Horn M."/>
        </authorList>
    </citation>
    <scope>NUCLEOTIDE SEQUENCE</scope>
    <source>
        <strain evidence="2">2032/99</strain>
    </source>
</reference>
<name>F8LDU9_9BACT</name>
<evidence type="ECO:0000256" key="1">
    <source>
        <dbReference type="SAM" id="Phobius"/>
    </source>
</evidence>
<keyword evidence="1" id="KW-1133">Transmembrane helix</keyword>
<keyword evidence="1" id="KW-0472">Membrane</keyword>
<evidence type="ECO:0000313" key="2">
    <source>
        <dbReference type="EMBL" id="CCB91663.1"/>
    </source>
</evidence>
<dbReference type="AlphaFoldDB" id="F8LDU9"/>